<accession>A0A7C9PN96</accession>
<dbReference type="InterPro" id="IPR023137">
    <property type="entry name" value="BrxA_sf"/>
</dbReference>
<dbReference type="Gene3D" id="1.10.3540.10">
    <property type="entry name" value="uncharacterized protein from magnetospirillum magneticum domain"/>
    <property type="match status" value="1"/>
</dbReference>
<sequence>MSGCVEEVPPPTSARPDASATECRGQVVFCTTCHFRSREEEGDIVTAKGDDEKRYALSFTSGALLTREAVVAAPLYQATRDWTAVRKLIGEDNLLQARTVSSGVRLAREVAQRLTVLSDDELELLVDASATERGYLMWAAACRRYLFVGEFAEDVLRERFLLLTPTLTYDEFDGFVHSKALWHPELGELKESTLKKLRAVAFRMLAEAGLLSDNGDILPAVISGRLLDCFDAREPSDLRFFPTTQGGAR</sequence>
<evidence type="ECO:0000313" key="2">
    <source>
        <dbReference type="Proteomes" id="UP000479756"/>
    </source>
</evidence>
<dbReference type="Proteomes" id="UP000479756">
    <property type="component" value="Unassembled WGS sequence"/>
</dbReference>
<evidence type="ECO:0000313" key="1">
    <source>
        <dbReference type="EMBL" id="NEM91465.1"/>
    </source>
</evidence>
<comment type="caution">
    <text evidence="1">The sequence shown here is derived from an EMBL/GenBank/DDBJ whole genome shotgun (WGS) entry which is preliminary data.</text>
</comment>
<gene>
    <name evidence="1" type="ORF">G3T37_08850</name>
</gene>
<keyword evidence="2" id="KW-1185">Reference proteome</keyword>
<dbReference type="EMBL" id="JAAGWZ010000002">
    <property type="protein sequence ID" value="NEM91465.1"/>
    <property type="molecule type" value="Genomic_DNA"/>
</dbReference>
<name>A0A7C9PN96_9MICO</name>
<proteinExistence type="predicted"/>
<dbReference type="AlphaFoldDB" id="A0A7C9PN96"/>
<dbReference type="InterPro" id="IPR014948">
    <property type="entry name" value="BrxA"/>
</dbReference>
<dbReference type="Pfam" id="PF08849">
    <property type="entry name" value="BrxA"/>
    <property type="match status" value="1"/>
</dbReference>
<protein>
    <submittedName>
        <fullName evidence="1">DUF1819 family protein</fullName>
    </submittedName>
</protein>
<reference evidence="1 2" key="1">
    <citation type="journal article" date="2014" name="Int. J. Syst. Evol. Microbiol.">
        <title>Description of Galbitalea soli gen. nov., sp. nov., and Frondihabitans sucicola sp. nov.</title>
        <authorList>
            <person name="Kim S.J."/>
            <person name="Lim J.M."/>
            <person name="Ahn J.H."/>
            <person name="Weon H.Y."/>
            <person name="Hamada M."/>
            <person name="Suzuki K."/>
            <person name="Ahn T.Y."/>
            <person name="Kwon S.W."/>
        </authorList>
    </citation>
    <scope>NUCLEOTIDE SEQUENCE [LARGE SCALE GENOMIC DNA]</scope>
    <source>
        <strain evidence="1 2">NBRC 108727</strain>
    </source>
</reference>
<organism evidence="1 2">
    <name type="scientific">Galbitalea soli</name>
    <dbReference type="NCBI Taxonomy" id="1268042"/>
    <lineage>
        <taxon>Bacteria</taxon>
        <taxon>Bacillati</taxon>
        <taxon>Actinomycetota</taxon>
        <taxon>Actinomycetes</taxon>
        <taxon>Micrococcales</taxon>
        <taxon>Microbacteriaceae</taxon>
        <taxon>Galbitalea</taxon>
    </lineage>
</organism>